<evidence type="ECO:0000313" key="2">
    <source>
        <dbReference type="EnsemblPlants" id="Kaladp0019s0148.1.v1.1"/>
    </source>
</evidence>
<accession>A0A7N0T316</accession>
<dbReference type="AlphaFoldDB" id="A0A7N0T316"/>
<feature type="compositionally biased region" description="Basic and acidic residues" evidence="1">
    <location>
        <begin position="147"/>
        <end position="164"/>
    </location>
</feature>
<dbReference type="Pfam" id="PF05340">
    <property type="entry name" value="DUF740"/>
    <property type="match status" value="1"/>
</dbReference>
<feature type="region of interest" description="Disordered" evidence="1">
    <location>
        <begin position="146"/>
        <end position="177"/>
    </location>
</feature>
<evidence type="ECO:0000256" key="1">
    <source>
        <dbReference type="SAM" id="MobiDB-lite"/>
    </source>
</evidence>
<name>A0A7N0T316_KALFE</name>
<reference evidence="2" key="1">
    <citation type="submission" date="2021-01" db="UniProtKB">
        <authorList>
            <consortium name="EnsemblPlants"/>
        </authorList>
    </citation>
    <scope>IDENTIFICATION</scope>
</reference>
<dbReference type="OMA" id="SFCYFHP"/>
<dbReference type="EnsemblPlants" id="Kaladp0019s0148.1.v1.1">
    <property type="protein sequence ID" value="Kaladp0019s0148.1.v1.1"/>
    <property type="gene ID" value="Kaladp0019s0148.v1.1"/>
</dbReference>
<dbReference type="PANTHER" id="PTHR35995">
    <property type="entry name" value="OS04G0690500 PROTEIN"/>
    <property type="match status" value="1"/>
</dbReference>
<evidence type="ECO:0000313" key="3">
    <source>
        <dbReference type="Proteomes" id="UP000594263"/>
    </source>
</evidence>
<dbReference type="Proteomes" id="UP000594263">
    <property type="component" value="Unplaced"/>
</dbReference>
<proteinExistence type="predicted"/>
<keyword evidence="3" id="KW-1185">Reference proteome</keyword>
<sequence length="201" mass="22237">MKQAAEFHGTTEPHSRCHLHPKEALVGVCPLCLNDRLLTLASLKQSHYNKHRAQQHCSSRGSSFSLTRKILALASLLSRFELHGHKSSGGSTSGSTTREDSFISIKFEDNGVAFWDKGNKSDNKATVTDINKDSSGKNQLGIQLKSHSNDRNKINKSADTDSAVKHMRPQSGAGTRRWRKRMGNIVDHVRWSSASKTNMGN</sequence>
<dbReference type="Gramene" id="Kaladp0019s0148.1.v1.1">
    <property type="protein sequence ID" value="Kaladp0019s0148.1.v1.1"/>
    <property type="gene ID" value="Kaladp0019s0148.v1.1"/>
</dbReference>
<dbReference type="PANTHER" id="PTHR35995:SF1">
    <property type="entry name" value="OS04G0690500 PROTEIN"/>
    <property type="match status" value="1"/>
</dbReference>
<dbReference type="InterPro" id="IPR008004">
    <property type="entry name" value="OCTOPUS-like"/>
</dbReference>
<protein>
    <submittedName>
        <fullName evidence="2">Uncharacterized protein</fullName>
    </submittedName>
</protein>
<organism evidence="2 3">
    <name type="scientific">Kalanchoe fedtschenkoi</name>
    <name type="common">Lavender scallops</name>
    <name type="synonym">South American air plant</name>
    <dbReference type="NCBI Taxonomy" id="63787"/>
    <lineage>
        <taxon>Eukaryota</taxon>
        <taxon>Viridiplantae</taxon>
        <taxon>Streptophyta</taxon>
        <taxon>Embryophyta</taxon>
        <taxon>Tracheophyta</taxon>
        <taxon>Spermatophyta</taxon>
        <taxon>Magnoliopsida</taxon>
        <taxon>eudicotyledons</taxon>
        <taxon>Gunneridae</taxon>
        <taxon>Pentapetalae</taxon>
        <taxon>Saxifragales</taxon>
        <taxon>Crassulaceae</taxon>
        <taxon>Kalanchoe</taxon>
    </lineage>
</organism>